<proteinExistence type="predicted"/>
<keyword evidence="2" id="KW-1185">Reference proteome</keyword>
<dbReference type="Proteomes" id="UP000837857">
    <property type="component" value="Chromosome 9"/>
</dbReference>
<sequence length="286" mass="31212">MQFFICRLSCAGDACRRVPLLTEVLHRWNYYNKSSNASSTAPCSGLDTNRQKIVFLLLAQRQKYVSSLNILDRDGWKRGTRVPNRLAAVKTADARNCPSQRSEEVAVMHEQLGGACAPLLNNTLGAIVRNLASLIEGIKPVFPRTEAVANYERVKGATLRGSQVFCIVNFIAHPCSSKIAPQSSTADGGPTDPLINYGEPTVALSTCHRIRQQSFGNRAVAPTARDGSQAGFNYLNIGLFPKIREKKSQRGPKTMIRHAVPQSARCAAPEAQNAHATMIQGNQLVP</sequence>
<protein>
    <submittedName>
        <fullName evidence="1">Uncharacterized protein</fullName>
    </submittedName>
</protein>
<name>A0ABN8J6K3_9NEOP</name>
<evidence type="ECO:0000313" key="1">
    <source>
        <dbReference type="EMBL" id="CAH2077222.1"/>
    </source>
</evidence>
<evidence type="ECO:0000313" key="2">
    <source>
        <dbReference type="Proteomes" id="UP000837857"/>
    </source>
</evidence>
<accession>A0ABN8J6K3</accession>
<organism evidence="1 2">
    <name type="scientific">Iphiclides podalirius</name>
    <name type="common">scarce swallowtail</name>
    <dbReference type="NCBI Taxonomy" id="110791"/>
    <lineage>
        <taxon>Eukaryota</taxon>
        <taxon>Metazoa</taxon>
        <taxon>Ecdysozoa</taxon>
        <taxon>Arthropoda</taxon>
        <taxon>Hexapoda</taxon>
        <taxon>Insecta</taxon>
        <taxon>Pterygota</taxon>
        <taxon>Neoptera</taxon>
        <taxon>Endopterygota</taxon>
        <taxon>Lepidoptera</taxon>
        <taxon>Glossata</taxon>
        <taxon>Ditrysia</taxon>
        <taxon>Papilionoidea</taxon>
        <taxon>Papilionidae</taxon>
        <taxon>Papilioninae</taxon>
        <taxon>Iphiclides</taxon>
    </lineage>
</organism>
<reference evidence="1" key="1">
    <citation type="submission" date="2022-03" db="EMBL/GenBank/DDBJ databases">
        <authorList>
            <person name="Martin H S."/>
        </authorList>
    </citation>
    <scope>NUCLEOTIDE SEQUENCE</scope>
</reference>
<feature type="non-terminal residue" evidence="1">
    <location>
        <position position="286"/>
    </location>
</feature>
<dbReference type="EMBL" id="OW152821">
    <property type="protein sequence ID" value="CAH2077222.1"/>
    <property type="molecule type" value="Genomic_DNA"/>
</dbReference>
<gene>
    <name evidence="1" type="ORF">IPOD504_LOCUS17604</name>
</gene>